<gene>
    <name evidence="2" type="ORF">E7747_02985</name>
</gene>
<name>A0A4P7W0I1_9BACT</name>
<reference evidence="3" key="1">
    <citation type="submission" date="2019-02" db="EMBL/GenBank/DDBJ databases">
        <title>Isolation and identification of novel species under the genus Muribaculum.</title>
        <authorList>
            <person name="Miyake S."/>
            <person name="Ding Y."/>
            <person name="Low A."/>
            <person name="Soh M."/>
            <person name="Seedorf H."/>
        </authorList>
    </citation>
    <scope>NUCLEOTIDE SEQUENCE [LARGE SCALE GENOMIC DNA]</scope>
    <source>
        <strain evidence="3">H5</strain>
    </source>
</reference>
<evidence type="ECO:0000259" key="1">
    <source>
        <dbReference type="Pfam" id="PF12728"/>
    </source>
</evidence>
<keyword evidence="2" id="KW-0238">DNA-binding</keyword>
<protein>
    <submittedName>
        <fullName evidence="2">DNA-binding protein</fullName>
    </submittedName>
</protein>
<organism evidence="2 3">
    <name type="scientific">Duncaniella dubosii</name>
    <dbReference type="NCBI Taxonomy" id="2518971"/>
    <lineage>
        <taxon>Bacteria</taxon>
        <taxon>Pseudomonadati</taxon>
        <taxon>Bacteroidota</taxon>
        <taxon>Bacteroidia</taxon>
        <taxon>Bacteroidales</taxon>
        <taxon>Muribaculaceae</taxon>
        <taxon>Duncaniella</taxon>
    </lineage>
</organism>
<dbReference type="KEGG" id="ddb:E7747_02985"/>
<proteinExistence type="predicted"/>
<feature type="domain" description="Helix-turn-helix" evidence="1">
    <location>
        <begin position="50"/>
        <end position="94"/>
    </location>
</feature>
<evidence type="ECO:0000313" key="2">
    <source>
        <dbReference type="EMBL" id="QCD41361.1"/>
    </source>
</evidence>
<dbReference type="InterPro" id="IPR009061">
    <property type="entry name" value="DNA-bd_dom_put_sf"/>
</dbReference>
<dbReference type="SUPFAM" id="SSF46955">
    <property type="entry name" value="Putative DNA-binding domain"/>
    <property type="match status" value="1"/>
</dbReference>
<dbReference type="GO" id="GO:0003677">
    <property type="term" value="F:DNA binding"/>
    <property type="evidence" value="ECO:0007669"/>
    <property type="project" value="UniProtKB-KW"/>
</dbReference>
<dbReference type="InterPro" id="IPR041657">
    <property type="entry name" value="HTH_17"/>
</dbReference>
<keyword evidence="3" id="KW-1185">Reference proteome</keyword>
<accession>A0A4P7W0I1</accession>
<dbReference type="Proteomes" id="UP000297149">
    <property type="component" value="Chromosome"/>
</dbReference>
<dbReference type="EMBL" id="CP039396">
    <property type="protein sequence ID" value="QCD41361.1"/>
    <property type="molecule type" value="Genomic_DNA"/>
</dbReference>
<evidence type="ECO:0000313" key="3">
    <source>
        <dbReference type="Proteomes" id="UP000297149"/>
    </source>
</evidence>
<sequence length="105" mass="11867">MTDILSILQAGANVSLTMTPQDLFDFAKNVIELTKEQLLPMMATAAQTTLLSRKEVMEKLGVCEVTLYNWRKSGYLEAVKVGRKVFYRQEDVQKTLELHGDKTGK</sequence>
<dbReference type="Pfam" id="PF12728">
    <property type="entry name" value="HTH_17"/>
    <property type="match status" value="1"/>
</dbReference>
<dbReference type="AlphaFoldDB" id="A0A4P7W0I1"/>